<gene>
    <name evidence="2" type="ORF">JAJ28_001421</name>
</gene>
<feature type="transmembrane region" description="Helical" evidence="1">
    <location>
        <begin position="520"/>
        <end position="541"/>
    </location>
</feature>
<keyword evidence="1" id="KW-0812">Transmembrane</keyword>
<name>A0AAD3UA06_AERHY</name>
<evidence type="ECO:0000256" key="1">
    <source>
        <dbReference type="SAM" id="Phobius"/>
    </source>
</evidence>
<dbReference type="AlphaFoldDB" id="A0AAD3UA06"/>
<protein>
    <submittedName>
        <fullName evidence="2">Uncharacterized protein</fullName>
    </submittedName>
</protein>
<reference evidence="2" key="1">
    <citation type="journal article" date="2018" name="Genome Biol.">
        <title>SKESA: strategic k-mer extension for scrupulous assemblies.</title>
        <authorList>
            <person name="Souvorov A."/>
            <person name="Agarwala R."/>
            <person name="Lipman D.J."/>
        </authorList>
    </citation>
    <scope>NUCLEOTIDE SEQUENCE</scope>
    <source>
        <strain evidence="2">OLC2673_Aeromonas</strain>
    </source>
</reference>
<sequence>MKKLSAIIHHEVSQGRRDFLTFSSMSLIGLAASSVFPAPVKAAIAVLNSGNFSELDAINFYVMASNQPAVDSNRVNFVQETDEAQYLAQVMFQELMKYEFQYQNSSLSEALGPGMKPNNNVLTMSDGISSVNAIYSSNRRYFTDNMVEYVSGLLQNSYSKQTNVTVADRKLYNSWDMVKVNANIKQAEKGAQFKEIIDQLYSVATHYCQSGKLTAYKAGGESWARQLIEHYSKNEVLDELISSFKVQEYLGSGSSFEKAMWQVYNTINKVRALNISSGRRITEDELKKFERTMAGSVYSGFAMNMSWGHQSEKYTVLANRRNFDDVVTLLRNESGTQRTFWNNFFNQNSPDSFWNELNNMGLRTSTLQDGAARQRILQRYPALAGAAGSMAPTAFSGVAPAAFPIDSFLSVFTLLLGVGNFTWLTATDREEWSNPVPLMELGAALFDVTLNLIQLGRFLDKVTMFIYGNGEGIINSIAINMGKFSQFLSNLTAKGQHLTNVVERQIASKMFLATQNITRVINICFVGLAALGAALAAYNLYQAVEGGDIGDIIFAAINMLVATVALGVAIASFMGFAIAGPLGIIIAVIGIVVAIAQWIYTLLKKEEVKPTPIARYTNEYIKPRGLEYEDLGAYICRVSSYWKRTLVCAFDARTMNTDWDYVPSIADHDNPIYTQPGALVTSPRNGRIYNFANIQKPGYGNISNFFTVGATTPISNWRPGSDLQTCLHAVESLASNNSRAAIFVAQGNNSSFSRAFLTSHLEDAPTNSNELTSQLNLEWQEYPLDVVAINGLDETMFLIFTTRHIYQVKAGVARRIISDFVGQRDAPITYGLNALALGTNVNLIYRLNGLQAPEIRYHYLLTRDDNGDYTRMKLLRTINNPLSSDSPIVGRLFKKTSDLVSRMDFMYHDGKSGYARYGAIMSKTDDASLSLYNGVEFQVPDNGFRSFYKNAFIPK</sequence>
<reference evidence="2" key="2">
    <citation type="submission" date="2020-01" db="EMBL/GenBank/DDBJ databases">
        <authorList>
            <consortium name="NCBI Pathogen Detection Project"/>
        </authorList>
    </citation>
    <scope>NUCLEOTIDE SEQUENCE</scope>
    <source>
        <strain evidence="2">OLC2673_Aeromonas</strain>
    </source>
</reference>
<dbReference type="PROSITE" id="PS51318">
    <property type="entry name" value="TAT"/>
    <property type="match status" value="1"/>
</dbReference>
<comment type="caution">
    <text evidence="2">The sequence shown here is derived from an EMBL/GenBank/DDBJ whole genome shotgun (WGS) entry which is preliminary data.</text>
</comment>
<evidence type="ECO:0000313" key="2">
    <source>
        <dbReference type="EMBL" id="HAT6343708.1"/>
    </source>
</evidence>
<dbReference type="Proteomes" id="UP000859505">
    <property type="component" value="Unassembled WGS sequence"/>
</dbReference>
<keyword evidence="1" id="KW-0472">Membrane</keyword>
<dbReference type="EMBL" id="DACTUL010000008">
    <property type="protein sequence ID" value="HAT6343708.1"/>
    <property type="molecule type" value="Genomic_DNA"/>
</dbReference>
<feature type="transmembrane region" description="Helical" evidence="1">
    <location>
        <begin position="584"/>
        <end position="603"/>
    </location>
</feature>
<proteinExistence type="predicted"/>
<organism evidence="2 3">
    <name type="scientific">Aeromonas hydrophila</name>
    <dbReference type="NCBI Taxonomy" id="644"/>
    <lineage>
        <taxon>Bacteria</taxon>
        <taxon>Pseudomonadati</taxon>
        <taxon>Pseudomonadota</taxon>
        <taxon>Gammaproteobacteria</taxon>
        <taxon>Aeromonadales</taxon>
        <taxon>Aeromonadaceae</taxon>
        <taxon>Aeromonas</taxon>
    </lineage>
</organism>
<feature type="transmembrane region" description="Helical" evidence="1">
    <location>
        <begin position="553"/>
        <end position="578"/>
    </location>
</feature>
<evidence type="ECO:0000313" key="3">
    <source>
        <dbReference type="Proteomes" id="UP000859505"/>
    </source>
</evidence>
<accession>A0AAD3UA06</accession>
<dbReference type="InterPro" id="IPR006311">
    <property type="entry name" value="TAT_signal"/>
</dbReference>
<keyword evidence="1" id="KW-1133">Transmembrane helix</keyword>